<evidence type="ECO:0000313" key="2">
    <source>
        <dbReference type="EMBL" id="WOC51340.1"/>
    </source>
</evidence>
<dbReference type="InterPro" id="IPR027828">
    <property type="entry name" value="DUF4465"/>
</dbReference>
<keyword evidence="3" id="KW-1185">Reference proteome</keyword>
<sequence length="287" mass="31997">MNTKFFSLKSWYIKLFFLATTLSVATSCNRDDDAIVIDNSITADLSKIDLTDGVSTAGGKIWKDTYTENAPLEIGIFKFNHNAFPDWQTWYGFTVSNSSDNSDHINSEGGWLANQWGTMPKGGKLGVGSPFLVSYADHLPKNLDNAIKAGTATKIERFSSSVEITDDTKTYAAKSANFAISPWSYYGILNGDAYARKFEKGDYFAIHIFGLDKDKMPTNNAKPVTHYFVDFRNGVNTINTSWSTVDLSELGNVKYLVFFLETTDVGQWGANTALYFTMDQLKVEEVK</sequence>
<feature type="chain" id="PRO_5043927730" description="DUF4465 domain-containing protein" evidence="1">
    <location>
        <begin position="26"/>
        <end position="287"/>
    </location>
</feature>
<proteinExistence type="predicted"/>
<keyword evidence="1" id="KW-0732">Signal</keyword>
<dbReference type="EMBL" id="CP136426">
    <property type="protein sequence ID" value="WOC51340.1"/>
    <property type="molecule type" value="Genomic_DNA"/>
</dbReference>
<name>A0AAU0F5T8_9FLAO</name>
<dbReference type="KEGG" id="bpor:BPO_0693"/>
<dbReference type="PROSITE" id="PS51257">
    <property type="entry name" value="PROKAR_LIPOPROTEIN"/>
    <property type="match status" value="1"/>
</dbReference>
<evidence type="ECO:0008006" key="4">
    <source>
        <dbReference type="Google" id="ProtNLM"/>
    </source>
</evidence>
<dbReference type="RefSeq" id="WP_327984982.1">
    <property type="nucleotide sequence ID" value="NZ_CP136426.1"/>
</dbReference>
<evidence type="ECO:0000313" key="3">
    <source>
        <dbReference type="Proteomes" id="UP001432059"/>
    </source>
</evidence>
<gene>
    <name evidence="2" type="ORF">BPO_0693</name>
</gene>
<organism evidence="2 3">
    <name type="scientific">Bergeyella porcorum</name>
    <dbReference type="NCBI Taxonomy" id="1735111"/>
    <lineage>
        <taxon>Bacteria</taxon>
        <taxon>Pseudomonadati</taxon>
        <taxon>Bacteroidota</taxon>
        <taxon>Flavobacteriia</taxon>
        <taxon>Flavobacteriales</taxon>
        <taxon>Weeksellaceae</taxon>
        <taxon>Bergeyella</taxon>
    </lineage>
</organism>
<feature type="signal peptide" evidence="1">
    <location>
        <begin position="1"/>
        <end position="25"/>
    </location>
</feature>
<dbReference type="Proteomes" id="UP001432059">
    <property type="component" value="Chromosome"/>
</dbReference>
<accession>A0AAU0F5T8</accession>
<evidence type="ECO:0000256" key="1">
    <source>
        <dbReference type="SAM" id="SignalP"/>
    </source>
</evidence>
<dbReference type="Pfam" id="PF14717">
    <property type="entry name" value="DUF4465"/>
    <property type="match status" value="1"/>
</dbReference>
<dbReference type="Gene3D" id="2.60.120.1350">
    <property type="entry name" value="Protein of unknown function DUF4465"/>
    <property type="match status" value="1"/>
</dbReference>
<reference evidence="2" key="1">
    <citation type="submission" date="2023-10" db="EMBL/GenBank/DDBJ databases">
        <title>Characterization and whole genome sequencing of a novel strain of Bergeyella porcorum QD2021 isolated from pig.</title>
        <authorList>
            <person name="Liu G."/>
            <person name="Chen C."/>
            <person name="Han X."/>
        </authorList>
    </citation>
    <scope>NUCLEOTIDE SEQUENCE</scope>
    <source>
        <strain evidence="2">QD2021</strain>
    </source>
</reference>
<dbReference type="AlphaFoldDB" id="A0AAU0F5T8"/>
<protein>
    <recommendedName>
        <fullName evidence="4">DUF4465 domain-containing protein</fullName>
    </recommendedName>
</protein>